<gene>
    <name evidence="3" type="ORF">ILEXP_LOCUS57833</name>
</gene>
<dbReference type="AlphaFoldDB" id="A0ABC8V1T4"/>
<organism evidence="3 4">
    <name type="scientific">Ilex paraguariensis</name>
    <name type="common">yerba mate</name>
    <dbReference type="NCBI Taxonomy" id="185542"/>
    <lineage>
        <taxon>Eukaryota</taxon>
        <taxon>Viridiplantae</taxon>
        <taxon>Streptophyta</taxon>
        <taxon>Embryophyta</taxon>
        <taxon>Tracheophyta</taxon>
        <taxon>Spermatophyta</taxon>
        <taxon>Magnoliopsida</taxon>
        <taxon>eudicotyledons</taxon>
        <taxon>Gunneridae</taxon>
        <taxon>Pentapetalae</taxon>
        <taxon>asterids</taxon>
        <taxon>campanulids</taxon>
        <taxon>Aquifoliales</taxon>
        <taxon>Aquifoliaceae</taxon>
        <taxon>Ilex</taxon>
    </lineage>
</organism>
<evidence type="ECO:0000256" key="1">
    <source>
        <dbReference type="SAM" id="Phobius"/>
    </source>
</evidence>
<sequence length="130" mass="14286">MNSPKQLALLTGVLLSFAGMEMSAVHARDVKNPQKTIPEPFYFGPHHHDPFSFRNFSHCDCDSSKRDPPHFWRDGSDLFFLKSYHLGWAVPIIAVLIAFGAMGGVSTWAAGPSKGLLAAARNGDLPPFFT</sequence>
<comment type="caution">
    <text evidence="3">The sequence shown here is derived from an EMBL/GenBank/DDBJ whole genome shotgun (WGS) entry which is preliminary data.</text>
</comment>
<evidence type="ECO:0000256" key="2">
    <source>
        <dbReference type="SAM" id="SignalP"/>
    </source>
</evidence>
<proteinExistence type="predicted"/>
<keyword evidence="2" id="KW-0732">Signal</keyword>
<keyword evidence="1" id="KW-1133">Transmembrane helix</keyword>
<keyword evidence="4" id="KW-1185">Reference proteome</keyword>
<feature type="non-terminal residue" evidence="3">
    <location>
        <position position="130"/>
    </location>
</feature>
<evidence type="ECO:0000313" key="4">
    <source>
        <dbReference type="Proteomes" id="UP001642360"/>
    </source>
</evidence>
<dbReference type="Proteomes" id="UP001642360">
    <property type="component" value="Unassembled WGS sequence"/>
</dbReference>
<protein>
    <submittedName>
        <fullName evidence="3">Uncharacterized protein</fullName>
    </submittedName>
</protein>
<feature type="chain" id="PRO_5044778965" evidence="2">
    <location>
        <begin position="28"/>
        <end position="130"/>
    </location>
</feature>
<reference evidence="3 4" key="1">
    <citation type="submission" date="2024-02" db="EMBL/GenBank/DDBJ databases">
        <authorList>
            <person name="Vignale AGUSTIN F."/>
            <person name="Sosa J E."/>
            <person name="Modenutti C."/>
        </authorList>
    </citation>
    <scope>NUCLEOTIDE SEQUENCE [LARGE SCALE GENOMIC DNA]</scope>
</reference>
<feature type="signal peptide" evidence="2">
    <location>
        <begin position="1"/>
        <end position="27"/>
    </location>
</feature>
<keyword evidence="1" id="KW-0812">Transmembrane</keyword>
<accession>A0ABC8V1T4</accession>
<feature type="transmembrane region" description="Helical" evidence="1">
    <location>
        <begin position="88"/>
        <end position="111"/>
    </location>
</feature>
<dbReference type="EMBL" id="CAUOFW020009910">
    <property type="protein sequence ID" value="CAK9187318.1"/>
    <property type="molecule type" value="Genomic_DNA"/>
</dbReference>
<keyword evidence="1" id="KW-0472">Membrane</keyword>
<evidence type="ECO:0000313" key="3">
    <source>
        <dbReference type="EMBL" id="CAK9187318.1"/>
    </source>
</evidence>
<name>A0ABC8V1T4_9AQUA</name>